<dbReference type="EMBL" id="JACEIK010001070">
    <property type="protein sequence ID" value="MCD7465685.1"/>
    <property type="molecule type" value="Genomic_DNA"/>
</dbReference>
<dbReference type="Proteomes" id="UP000823775">
    <property type="component" value="Unassembled WGS sequence"/>
</dbReference>
<gene>
    <name evidence="2" type="ORF">HAX54_001762</name>
</gene>
<sequence length="90" mass="10509">YYMTVTISSYQLGFAAKWAKERAQQIRRKISPTTKSCAQIHCELLQLNWHLWGLPISPARMRSQQKKRIDSRTKYKVTSTTSGNEGYQQE</sequence>
<proteinExistence type="predicted"/>
<protein>
    <submittedName>
        <fullName evidence="2">Uncharacterized protein</fullName>
    </submittedName>
</protein>
<evidence type="ECO:0000256" key="1">
    <source>
        <dbReference type="SAM" id="MobiDB-lite"/>
    </source>
</evidence>
<comment type="caution">
    <text evidence="2">The sequence shown here is derived from an EMBL/GenBank/DDBJ whole genome shotgun (WGS) entry which is preliminary data.</text>
</comment>
<name>A0ABS8T423_DATST</name>
<organism evidence="2 3">
    <name type="scientific">Datura stramonium</name>
    <name type="common">Jimsonweed</name>
    <name type="synonym">Common thornapple</name>
    <dbReference type="NCBI Taxonomy" id="4076"/>
    <lineage>
        <taxon>Eukaryota</taxon>
        <taxon>Viridiplantae</taxon>
        <taxon>Streptophyta</taxon>
        <taxon>Embryophyta</taxon>
        <taxon>Tracheophyta</taxon>
        <taxon>Spermatophyta</taxon>
        <taxon>Magnoliopsida</taxon>
        <taxon>eudicotyledons</taxon>
        <taxon>Gunneridae</taxon>
        <taxon>Pentapetalae</taxon>
        <taxon>asterids</taxon>
        <taxon>lamiids</taxon>
        <taxon>Solanales</taxon>
        <taxon>Solanaceae</taxon>
        <taxon>Solanoideae</taxon>
        <taxon>Datureae</taxon>
        <taxon>Datura</taxon>
    </lineage>
</organism>
<feature type="region of interest" description="Disordered" evidence="1">
    <location>
        <begin position="61"/>
        <end position="90"/>
    </location>
</feature>
<reference evidence="2 3" key="1">
    <citation type="journal article" date="2021" name="BMC Genomics">
        <title>Datura genome reveals duplications of psychoactive alkaloid biosynthetic genes and high mutation rate following tissue culture.</title>
        <authorList>
            <person name="Rajewski A."/>
            <person name="Carter-House D."/>
            <person name="Stajich J."/>
            <person name="Litt A."/>
        </authorList>
    </citation>
    <scope>NUCLEOTIDE SEQUENCE [LARGE SCALE GENOMIC DNA]</scope>
    <source>
        <strain evidence="2">AR-01</strain>
    </source>
</reference>
<evidence type="ECO:0000313" key="3">
    <source>
        <dbReference type="Proteomes" id="UP000823775"/>
    </source>
</evidence>
<keyword evidence="3" id="KW-1185">Reference proteome</keyword>
<feature type="non-terminal residue" evidence="2">
    <location>
        <position position="1"/>
    </location>
</feature>
<evidence type="ECO:0000313" key="2">
    <source>
        <dbReference type="EMBL" id="MCD7465685.1"/>
    </source>
</evidence>
<feature type="compositionally biased region" description="Polar residues" evidence="1">
    <location>
        <begin position="76"/>
        <end position="90"/>
    </location>
</feature>
<accession>A0ABS8T423</accession>